<evidence type="ECO:0000313" key="1">
    <source>
        <dbReference type="EMBL" id="KAK8867094.1"/>
    </source>
</evidence>
<proteinExistence type="predicted"/>
<dbReference type="CDD" id="cd07067">
    <property type="entry name" value="HP_PGM_like"/>
    <property type="match status" value="1"/>
</dbReference>
<comment type="caution">
    <text evidence="1">The sequence shown here is derived from an EMBL/GenBank/DDBJ whole genome shotgun (WGS) entry which is preliminary data.</text>
</comment>
<dbReference type="InterPro" id="IPR013078">
    <property type="entry name" value="His_Pase_superF_clade-1"/>
</dbReference>
<dbReference type="Proteomes" id="UP001470230">
    <property type="component" value="Unassembled WGS sequence"/>
</dbReference>
<dbReference type="PANTHER" id="PTHR48100">
    <property type="entry name" value="BROAD-SPECIFICITY PHOSPHATASE YOR283W-RELATED"/>
    <property type="match status" value="1"/>
</dbReference>
<dbReference type="InterPro" id="IPR050275">
    <property type="entry name" value="PGM_Phosphatase"/>
</dbReference>
<evidence type="ECO:0000313" key="2">
    <source>
        <dbReference type="Proteomes" id="UP001470230"/>
    </source>
</evidence>
<accession>A0ABR2IQ98</accession>
<name>A0ABR2IQ98_9EUKA</name>
<protein>
    <submittedName>
        <fullName evidence="1">Uncharacterized protein</fullName>
    </submittedName>
</protein>
<reference evidence="1 2" key="1">
    <citation type="submission" date="2024-04" db="EMBL/GenBank/DDBJ databases">
        <title>Tritrichomonas musculus Genome.</title>
        <authorList>
            <person name="Alves-Ferreira E."/>
            <person name="Grigg M."/>
            <person name="Lorenzi H."/>
            <person name="Galac M."/>
        </authorList>
    </citation>
    <scope>NUCLEOTIDE SEQUENCE [LARGE SCALE GENOMIC DNA]</scope>
    <source>
        <strain evidence="1 2">EAF2021</strain>
    </source>
</reference>
<dbReference type="PANTHER" id="PTHR48100:SF1">
    <property type="entry name" value="HISTIDINE PHOSPHATASE FAMILY PROTEIN-RELATED"/>
    <property type="match status" value="1"/>
</dbReference>
<dbReference type="Gene3D" id="3.40.50.1240">
    <property type="entry name" value="Phosphoglycerate mutase-like"/>
    <property type="match status" value="1"/>
</dbReference>
<organism evidence="1 2">
    <name type="scientific">Tritrichomonas musculus</name>
    <dbReference type="NCBI Taxonomy" id="1915356"/>
    <lineage>
        <taxon>Eukaryota</taxon>
        <taxon>Metamonada</taxon>
        <taxon>Parabasalia</taxon>
        <taxon>Tritrichomonadida</taxon>
        <taxon>Tritrichomonadidae</taxon>
        <taxon>Tritrichomonas</taxon>
    </lineage>
</organism>
<dbReference type="SUPFAM" id="SSF53254">
    <property type="entry name" value="Phosphoglycerate mutase-like"/>
    <property type="match status" value="1"/>
</dbReference>
<dbReference type="InterPro" id="IPR029033">
    <property type="entry name" value="His_PPase_superfam"/>
</dbReference>
<dbReference type="EMBL" id="JAPFFF010000015">
    <property type="protein sequence ID" value="KAK8867094.1"/>
    <property type="molecule type" value="Genomic_DNA"/>
</dbReference>
<keyword evidence="2" id="KW-1185">Reference proteome</keyword>
<dbReference type="SMART" id="SM00855">
    <property type="entry name" value="PGAM"/>
    <property type="match status" value="1"/>
</dbReference>
<gene>
    <name evidence="1" type="ORF">M9Y10_010063</name>
</gene>
<sequence>MINYSNQKKIFSRKYSTLLTFVRHAQSAGNAKRPITFNYSQYPITELGECQAEKFVLSYSSNKCSDIFTNQIKSQFKQIQYDSSLLTNNCKIDIKADPDIIISSPFRRTVETSKYLHKRYPSSKFYIDNRLKAFTYLDEAYYTSLRYCRDKEIQKYWGKLDPLLVSGSGAESFKNFYLRTLSFFHDIIENGDKWRHEHLNNNNNSIRVRNVVCFTHAMSCRMLELLKLGMLPCFPNKDAPKINSDDLLNALKERENDVSVDEAKKAMKIYFDFKKKRYVENCESVSCLL</sequence>